<dbReference type="InterPro" id="IPR002059">
    <property type="entry name" value="CSP_DNA-bd"/>
</dbReference>
<evidence type="ECO:0000259" key="1">
    <source>
        <dbReference type="PROSITE" id="PS51857"/>
    </source>
</evidence>
<dbReference type="PANTHER" id="PTHR11544">
    <property type="entry name" value="COLD SHOCK DOMAIN CONTAINING PROTEINS"/>
    <property type="match status" value="1"/>
</dbReference>
<evidence type="ECO:0000313" key="2">
    <source>
        <dbReference type="EMBL" id="KKM70931.1"/>
    </source>
</evidence>
<dbReference type="GO" id="GO:0003676">
    <property type="term" value="F:nucleic acid binding"/>
    <property type="evidence" value="ECO:0007669"/>
    <property type="project" value="InterPro"/>
</dbReference>
<dbReference type="PRINTS" id="PR00050">
    <property type="entry name" value="COLDSHOCK"/>
</dbReference>
<dbReference type="InterPro" id="IPR050181">
    <property type="entry name" value="Cold_shock_domain"/>
</dbReference>
<accession>A0A0F9K8E8</accession>
<reference evidence="2" key="1">
    <citation type="journal article" date="2015" name="Nature">
        <title>Complex archaea that bridge the gap between prokaryotes and eukaryotes.</title>
        <authorList>
            <person name="Spang A."/>
            <person name="Saw J.H."/>
            <person name="Jorgensen S.L."/>
            <person name="Zaremba-Niedzwiedzka K."/>
            <person name="Martijn J."/>
            <person name="Lind A.E."/>
            <person name="van Eijk R."/>
            <person name="Schleper C."/>
            <person name="Guy L."/>
            <person name="Ettema T.J."/>
        </authorList>
    </citation>
    <scope>NUCLEOTIDE SEQUENCE</scope>
</reference>
<dbReference type="Pfam" id="PF00313">
    <property type="entry name" value="CSD"/>
    <property type="match status" value="1"/>
</dbReference>
<proteinExistence type="predicted"/>
<dbReference type="SMART" id="SM00357">
    <property type="entry name" value="CSP"/>
    <property type="match status" value="1"/>
</dbReference>
<dbReference type="SUPFAM" id="SSF50249">
    <property type="entry name" value="Nucleic acid-binding proteins"/>
    <property type="match status" value="1"/>
</dbReference>
<dbReference type="Gene3D" id="2.40.50.140">
    <property type="entry name" value="Nucleic acid-binding proteins"/>
    <property type="match status" value="1"/>
</dbReference>
<dbReference type="InterPro" id="IPR011129">
    <property type="entry name" value="CSD"/>
</dbReference>
<protein>
    <recommendedName>
        <fullName evidence="1">CSD domain-containing protein</fullName>
    </recommendedName>
</protein>
<dbReference type="InterPro" id="IPR012340">
    <property type="entry name" value="NA-bd_OB-fold"/>
</dbReference>
<feature type="domain" description="CSD" evidence="1">
    <location>
        <begin position="1"/>
        <end position="67"/>
    </location>
</feature>
<sequence length="111" mass="13065">MTKGIVKFFYSNKGYGFITSEDDLDIFIHFTDIIDEENYYKSLSKGDKVEFDIIQEEKGPKAINIRIIERSSVVEYYKETGYSRRSFPTPKKEKLTEVDGKKETSFRSFDF</sequence>
<name>A0A0F9K8E8_9ZZZZ</name>
<dbReference type="InterPro" id="IPR019844">
    <property type="entry name" value="CSD_CS"/>
</dbReference>
<organism evidence="2">
    <name type="scientific">marine sediment metagenome</name>
    <dbReference type="NCBI Taxonomy" id="412755"/>
    <lineage>
        <taxon>unclassified sequences</taxon>
        <taxon>metagenomes</taxon>
        <taxon>ecological metagenomes</taxon>
    </lineage>
</organism>
<dbReference type="PROSITE" id="PS00352">
    <property type="entry name" value="CSD_1"/>
    <property type="match status" value="1"/>
</dbReference>
<gene>
    <name evidence="2" type="ORF">LCGC14_1435790</name>
</gene>
<dbReference type="AlphaFoldDB" id="A0A0F9K8E8"/>
<dbReference type="PROSITE" id="PS51857">
    <property type="entry name" value="CSD_2"/>
    <property type="match status" value="1"/>
</dbReference>
<comment type="caution">
    <text evidence="2">The sequence shown here is derived from an EMBL/GenBank/DDBJ whole genome shotgun (WGS) entry which is preliminary data.</text>
</comment>
<dbReference type="EMBL" id="LAZR01009724">
    <property type="protein sequence ID" value="KKM70931.1"/>
    <property type="molecule type" value="Genomic_DNA"/>
</dbReference>